<protein>
    <submittedName>
        <fullName evidence="2">Uncharacterized protein</fullName>
    </submittedName>
</protein>
<accession>A0A1M5FZZ6</accession>
<proteinExistence type="predicted"/>
<reference evidence="2 3" key="1">
    <citation type="submission" date="2016-11" db="EMBL/GenBank/DDBJ databases">
        <authorList>
            <person name="Jaros S."/>
            <person name="Januszkiewicz K."/>
            <person name="Wedrychowicz H."/>
        </authorList>
    </citation>
    <scope>NUCLEOTIDE SEQUENCE [LARGE SCALE GENOMIC DNA]</scope>
    <source>
        <strain evidence="2 3">DSM 26897</strain>
    </source>
</reference>
<evidence type="ECO:0000313" key="2">
    <source>
        <dbReference type="EMBL" id="SHF97043.1"/>
    </source>
</evidence>
<dbReference type="AlphaFoldDB" id="A0A1M5FZZ6"/>
<gene>
    <name evidence="2" type="ORF">SAMN05444008_11542</name>
</gene>
<name>A0A1M5FZZ6_9BACT</name>
<dbReference type="Proteomes" id="UP000184368">
    <property type="component" value="Unassembled WGS sequence"/>
</dbReference>
<keyword evidence="1" id="KW-1133">Transmembrane helix</keyword>
<dbReference type="EMBL" id="FQUO01000015">
    <property type="protein sequence ID" value="SHF97043.1"/>
    <property type="molecule type" value="Genomic_DNA"/>
</dbReference>
<evidence type="ECO:0000256" key="1">
    <source>
        <dbReference type="SAM" id="Phobius"/>
    </source>
</evidence>
<evidence type="ECO:0000313" key="3">
    <source>
        <dbReference type="Proteomes" id="UP000184368"/>
    </source>
</evidence>
<keyword evidence="1" id="KW-0812">Transmembrane</keyword>
<keyword evidence="3" id="KW-1185">Reference proteome</keyword>
<sequence length="70" mass="8337">MSDQSMYLATGLAVLCMLITFWLWISAERELHRFIKDFHGVPRASRYKYKTSRLRRLAQSLFGLPRNYQP</sequence>
<feature type="transmembrane region" description="Helical" evidence="1">
    <location>
        <begin position="6"/>
        <end position="25"/>
    </location>
</feature>
<organism evidence="2 3">
    <name type="scientific">Cnuella takakiae</name>
    <dbReference type="NCBI Taxonomy" id="1302690"/>
    <lineage>
        <taxon>Bacteria</taxon>
        <taxon>Pseudomonadati</taxon>
        <taxon>Bacteroidota</taxon>
        <taxon>Chitinophagia</taxon>
        <taxon>Chitinophagales</taxon>
        <taxon>Chitinophagaceae</taxon>
        <taxon>Cnuella</taxon>
    </lineage>
</organism>
<keyword evidence="1" id="KW-0472">Membrane</keyword>